<feature type="compositionally biased region" description="Basic and acidic residues" evidence="1">
    <location>
        <begin position="236"/>
        <end position="251"/>
    </location>
</feature>
<feature type="compositionally biased region" description="Polar residues" evidence="1">
    <location>
        <begin position="104"/>
        <end position="118"/>
    </location>
</feature>
<feature type="region of interest" description="Disordered" evidence="1">
    <location>
        <begin position="30"/>
        <end position="56"/>
    </location>
</feature>
<keyword evidence="3" id="KW-1185">Reference proteome</keyword>
<name>A0AAD6TXV7_9AGAR</name>
<evidence type="ECO:0000313" key="3">
    <source>
        <dbReference type="Proteomes" id="UP001222325"/>
    </source>
</evidence>
<feature type="compositionally biased region" description="Low complexity" evidence="1">
    <location>
        <begin position="272"/>
        <end position="283"/>
    </location>
</feature>
<feature type="region of interest" description="Disordered" evidence="1">
    <location>
        <begin position="729"/>
        <end position="753"/>
    </location>
</feature>
<organism evidence="2 3">
    <name type="scientific">Mycena belliarum</name>
    <dbReference type="NCBI Taxonomy" id="1033014"/>
    <lineage>
        <taxon>Eukaryota</taxon>
        <taxon>Fungi</taxon>
        <taxon>Dikarya</taxon>
        <taxon>Basidiomycota</taxon>
        <taxon>Agaricomycotina</taxon>
        <taxon>Agaricomycetes</taxon>
        <taxon>Agaricomycetidae</taxon>
        <taxon>Agaricales</taxon>
        <taxon>Marasmiineae</taxon>
        <taxon>Mycenaceae</taxon>
        <taxon>Mycena</taxon>
    </lineage>
</organism>
<accession>A0AAD6TXV7</accession>
<comment type="caution">
    <text evidence="2">The sequence shown here is derived from an EMBL/GenBank/DDBJ whole genome shotgun (WGS) entry which is preliminary data.</text>
</comment>
<dbReference type="AlphaFoldDB" id="A0AAD6TXV7"/>
<feature type="compositionally biased region" description="Polar residues" evidence="1">
    <location>
        <begin position="191"/>
        <end position="216"/>
    </location>
</feature>
<dbReference type="EMBL" id="JARJCN010000062">
    <property type="protein sequence ID" value="KAJ7079151.1"/>
    <property type="molecule type" value="Genomic_DNA"/>
</dbReference>
<reference evidence="2" key="1">
    <citation type="submission" date="2023-03" db="EMBL/GenBank/DDBJ databases">
        <title>Massive genome expansion in bonnet fungi (Mycena s.s.) driven by repeated elements and novel gene families across ecological guilds.</title>
        <authorList>
            <consortium name="Lawrence Berkeley National Laboratory"/>
            <person name="Harder C.B."/>
            <person name="Miyauchi S."/>
            <person name="Viragh M."/>
            <person name="Kuo A."/>
            <person name="Thoen E."/>
            <person name="Andreopoulos B."/>
            <person name="Lu D."/>
            <person name="Skrede I."/>
            <person name="Drula E."/>
            <person name="Henrissat B."/>
            <person name="Morin E."/>
            <person name="Kohler A."/>
            <person name="Barry K."/>
            <person name="LaButti K."/>
            <person name="Morin E."/>
            <person name="Salamov A."/>
            <person name="Lipzen A."/>
            <person name="Mereny Z."/>
            <person name="Hegedus B."/>
            <person name="Baldrian P."/>
            <person name="Stursova M."/>
            <person name="Weitz H."/>
            <person name="Taylor A."/>
            <person name="Grigoriev I.V."/>
            <person name="Nagy L.G."/>
            <person name="Martin F."/>
            <person name="Kauserud H."/>
        </authorList>
    </citation>
    <scope>NUCLEOTIDE SEQUENCE</scope>
    <source>
        <strain evidence="2">CBHHK173m</strain>
    </source>
</reference>
<feature type="compositionally biased region" description="Low complexity" evidence="1">
    <location>
        <begin position="166"/>
        <end position="185"/>
    </location>
</feature>
<gene>
    <name evidence="2" type="ORF">B0H15DRAFT_804625</name>
</gene>
<proteinExistence type="predicted"/>
<evidence type="ECO:0000313" key="2">
    <source>
        <dbReference type="EMBL" id="KAJ7079151.1"/>
    </source>
</evidence>
<evidence type="ECO:0000256" key="1">
    <source>
        <dbReference type="SAM" id="MobiDB-lite"/>
    </source>
</evidence>
<dbReference type="Proteomes" id="UP001222325">
    <property type="component" value="Unassembled WGS sequence"/>
</dbReference>
<protein>
    <submittedName>
        <fullName evidence="2">Uncharacterized protein</fullName>
    </submittedName>
</protein>
<feature type="region of interest" description="Disordered" evidence="1">
    <location>
        <begin position="102"/>
        <end position="291"/>
    </location>
</feature>
<feature type="compositionally biased region" description="Low complexity" evidence="1">
    <location>
        <begin position="139"/>
        <end position="152"/>
    </location>
</feature>
<sequence length="784" mass="86010">MSKVQAVHAISPVQNGQVKCYQHTDQVISRQVSHTDKNPGRWGSSSYPETRHSQCPLPAPSIPAKFEMKMGMSASFLVCPDTTLCVENADRKPLEWEDQLDLATPSSSQGASQSTPTTPRKRPASTAEHELTPARKRPNAPSSAPASSPRTPGSQARLDAIRRAQGLSAGDGASGPPSTPSPSSSRRVDGSQASRTLPSWSSPSTTHRPVTPASRTEPTEHHWPSPFHGAYTQSEDTSRTSKGKGKDRDPYGLDTSSSLDSRLDADLDVFCSPTGSDTGSGSSEPRGPTMVAPPSADLEGLSAAEYVMDSASRISAYIGQLERRLGAAEKSNDAKARKIELMHKEIGRTGAGLVLDVYDVLLYFEESFAIFANRRSPLYFRSCIGNAVLFLVEVRYDRYPWPMTPGPSIPIAAIEFEQRQDLSRSVKLVKNEPVDFSRLGDFSDQILASQQAMHSQASTGPWLSQAIPCGLEARKLFTCTLGGSTVQNAAGSWSCSKINPTLEPGQFPGVQLTIAKRIAGNLQSAYLSVRPVASRLTLPRSIIQASRLPARKGKESTHDQAEPSRRFWVHYSWISSSIRLSKSEAHTRSRYRAFGERNGAHRRRFRTARAAEMRVDLQWWGSERENPRFRVARDPSTVGPQEVARNPETRFVTRMHTSQELRTEKIKKEKFRRYATRIFVGTPTSCHGAYFLRCCHRHGLYPAMVTVGDGQSGLYGAVTQHSGTALLAQRARPGSTSHPRQKRAQKQNELGPSVDHQRLSTCRIIVGNKAAALNGKMLPTAKAF</sequence>